<dbReference type="PANTHER" id="PTHR11048:SF28">
    <property type="entry name" value="4-HYDROXYBENZOATE POLYPRENYLTRANSFERASE, MITOCHONDRIAL"/>
    <property type="match status" value="1"/>
</dbReference>
<dbReference type="EMBL" id="CP092900">
    <property type="protein sequence ID" value="UTC24199.1"/>
    <property type="molecule type" value="Genomic_DNA"/>
</dbReference>
<feature type="transmembrane region" description="Helical" evidence="9">
    <location>
        <begin position="227"/>
        <end position="244"/>
    </location>
</feature>
<dbReference type="CDD" id="cd13959">
    <property type="entry name" value="PT_UbiA_COQ2"/>
    <property type="match status" value="1"/>
</dbReference>
<evidence type="ECO:0000256" key="4">
    <source>
        <dbReference type="ARBA" id="ARBA00022475"/>
    </source>
</evidence>
<gene>
    <name evidence="10" type="ORF">MMH89_03050</name>
</gene>
<dbReference type="Proteomes" id="UP001055955">
    <property type="component" value="Chromosome"/>
</dbReference>
<keyword evidence="4" id="KW-1003">Cell membrane</keyword>
<dbReference type="InterPro" id="IPR044878">
    <property type="entry name" value="UbiA_sf"/>
</dbReference>
<keyword evidence="8 9" id="KW-0472">Membrane</keyword>
<keyword evidence="6 9" id="KW-0812">Transmembrane</keyword>
<evidence type="ECO:0000256" key="3">
    <source>
        <dbReference type="ARBA" id="ARBA00005985"/>
    </source>
</evidence>
<organism evidence="10 11">
    <name type="scientific">Candidatus Comchoanobacter bicostacola</name>
    <dbReference type="NCBI Taxonomy" id="2919598"/>
    <lineage>
        <taxon>Bacteria</taxon>
        <taxon>Pseudomonadati</taxon>
        <taxon>Pseudomonadota</taxon>
        <taxon>Gammaproteobacteria</taxon>
        <taxon>Candidatus Comchoanobacterales</taxon>
        <taxon>Candidatus Comchoanobacteraceae</taxon>
        <taxon>Candidatus Comchoanobacter</taxon>
    </lineage>
</organism>
<dbReference type="RefSeq" id="WP_258567983.1">
    <property type="nucleotide sequence ID" value="NZ_CP092900.1"/>
</dbReference>
<feature type="transmembrane region" description="Helical" evidence="9">
    <location>
        <begin position="163"/>
        <end position="182"/>
    </location>
</feature>
<dbReference type="PANTHER" id="PTHR11048">
    <property type="entry name" value="PRENYLTRANSFERASES"/>
    <property type="match status" value="1"/>
</dbReference>
<comment type="cofactor">
    <cofactor evidence="1">
        <name>Mg(2+)</name>
        <dbReference type="ChEBI" id="CHEBI:18420"/>
    </cofactor>
</comment>
<sequence length="279" mass="31295">MRHLLSLTRINKPQGIILLLCPSLCPFALHPDKGSLKLLCIFVLGVVITRSLGCVINDWWDRDIDPLVERTKNRPLARSLIDDASVFMMAFGLSILALQLLLMLTPINQLLGIVGAFLIVIYPLAKRYVKLPQAVLAITFSWGFVMATYALCETLYSSTYLFYPLWAVWIFLYDTIYAGSDLEGDKDIGVHSSALYFSGCLPSVISIGYGLLGVMMLSLGVLLDCKYSYFLSCLAVFVGFLMQIKWVSELKYNRAFLINQWCGLLFVFGIFISSYLSLS</sequence>
<evidence type="ECO:0000256" key="1">
    <source>
        <dbReference type="ARBA" id="ARBA00001946"/>
    </source>
</evidence>
<evidence type="ECO:0000313" key="11">
    <source>
        <dbReference type="Proteomes" id="UP001055955"/>
    </source>
</evidence>
<evidence type="ECO:0000256" key="2">
    <source>
        <dbReference type="ARBA" id="ARBA00004141"/>
    </source>
</evidence>
<dbReference type="Gene3D" id="1.10.357.140">
    <property type="entry name" value="UbiA prenyltransferase"/>
    <property type="match status" value="1"/>
</dbReference>
<evidence type="ECO:0000256" key="9">
    <source>
        <dbReference type="SAM" id="Phobius"/>
    </source>
</evidence>
<dbReference type="InterPro" id="IPR039653">
    <property type="entry name" value="Prenyltransferase"/>
</dbReference>
<feature type="transmembrane region" description="Helical" evidence="9">
    <location>
        <begin position="256"/>
        <end position="276"/>
    </location>
</feature>
<evidence type="ECO:0000313" key="10">
    <source>
        <dbReference type="EMBL" id="UTC24199.1"/>
    </source>
</evidence>
<name>A0ABY5DKE5_9GAMM</name>
<protein>
    <submittedName>
        <fullName evidence="10">4-hydroxybenzoate octaprenyltransferase</fullName>
    </submittedName>
</protein>
<keyword evidence="11" id="KW-1185">Reference proteome</keyword>
<feature type="transmembrane region" description="Helical" evidence="9">
    <location>
        <begin position="36"/>
        <end position="60"/>
    </location>
</feature>
<reference evidence="10 11" key="1">
    <citation type="journal article" date="2022" name="Nat. Microbiol.">
        <title>The microbiome of a bacterivorous marine choanoflagellate contains a resource-demanding obligate bacterial associate.</title>
        <authorList>
            <person name="Needham D.M."/>
            <person name="Poirier C."/>
            <person name="Bachy C."/>
            <person name="George E.E."/>
            <person name="Wilken S."/>
            <person name="Yung C.C.M."/>
            <person name="Limardo A.J."/>
            <person name="Morando M."/>
            <person name="Sudek L."/>
            <person name="Malmstrom R.R."/>
            <person name="Keeling P.J."/>
            <person name="Santoro A.E."/>
            <person name="Worden A.Z."/>
        </authorList>
    </citation>
    <scope>NUCLEOTIDE SEQUENCE [LARGE SCALE GENOMIC DNA]</scope>
    <source>
        <strain evidence="10 11">Comchoano-1</strain>
    </source>
</reference>
<keyword evidence="5" id="KW-0808">Transferase</keyword>
<evidence type="ECO:0000256" key="8">
    <source>
        <dbReference type="ARBA" id="ARBA00023136"/>
    </source>
</evidence>
<dbReference type="Gene3D" id="1.20.120.1780">
    <property type="entry name" value="UbiA prenyltransferase"/>
    <property type="match status" value="1"/>
</dbReference>
<evidence type="ECO:0000256" key="7">
    <source>
        <dbReference type="ARBA" id="ARBA00022989"/>
    </source>
</evidence>
<dbReference type="InterPro" id="IPR000537">
    <property type="entry name" value="UbiA_prenyltransferase"/>
</dbReference>
<keyword evidence="7 9" id="KW-1133">Transmembrane helix</keyword>
<feature type="transmembrane region" description="Helical" evidence="9">
    <location>
        <begin position="107"/>
        <end position="125"/>
    </location>
</feature>
<proteinExistence type="inferred from homology"/>
<feature type="transmembrane region" description="Helical" evidence="9">
    <location>
        <begin position="194"/>
        <end position="221"/>
    </location>
</feature>
<feature type="transmembrane region" description="Helical" evidence="9">
    <location>
        <begin position="134"/>
        <end position="151"/>
    </location>
</feature>
<evidence type="ECO:0000256" key="6">
    <source>
        <dbReference type="ARBA" id="ARBA00022692"/>
    </source>
</evidence>
<accession>A0ABY5DKE5</accession>
<evidence type="ECO:0000256" key="5">
    <source>
        <dbReference type="ARBA" id="ARBA00022679"/>
    </source>
</evidence>
<dbReference type="Pfam" id="PF01040">
    <property type="entry name" value="UbiA"/>
    <property type="match status" value="1"/>
</dbReference>
<comment type="similarity">
    <text evidence="3">Belongs to the UbiA prenyltransferase family.</text>
</comment>
<feature type="transmembrane region" description="Helical" evidence="9">
    <location>
        <begin position="80"/>
        <end position="101"/>
    </location>
</feature>
<comment type="subcellular location">
    <subcellularLocation>
        <location evidence="2">Membrane</location>
        <topology evidence="2">Multi-pass membrane protein</topology>
    </subcellularLocation>
</comment>